<name>A0A3S5BP06_9PLAT</name>
<gene>
    <name evidence="1" type="ORF">PXEA_LOCUS26092</name>
</gene>
<keyword evidence="2" id="KW-1185">Reference proteome</keyword>
<evidence type="ECO:0000313" key="2">
    <source>
        <dbReference type="Proteomes" id="UP000784294"/>
    </source>
</evidence>
<sequence>MPRLDLFYPLPVPILHSHSFTIDHCHRQNYAQPREYSAPEPYLKYWTFRLRQEGLSVSPFRRSIETQTGKIVFIMSSRHFDTQFCIINSDAIRVSHPVASYDEHKSCTLETLWPWRNNLTRLYPRVSSNSLYYPRLC</sequence>
<evidence type="ECO:0000313" key="1">
    <source>
        <dbReference type="EMBL" id="VEL32652.1"/>
    </source>
</evidence>
<reference evidence="1" key="1">
    <citation type="submission" date="2018-11" db="EMBL/GenBank/DDBJ databases">
        <authorList>
            <consortium name="Pathogen Informatics"/>
        </authorList>
    </citation>
    <scope>NUCLEOTIDE SEQUENCE</scope>
</reference>
<dbReference type="EMBL" id="CAAALY010244455">
    <property type="protein sequence ID" value="VEL32652.1"/>
    <property type="molecule type" value="Genomic_DNA"/>
</dbReference>
<proteinExistence type="predicted"/>
<accession>A0A3S5BP06</accession>
<organism evidence="1 2">
    <name type="scientific">Protopolystoma xenopodis</name>
    <dbReference type="NCBI Taxonomy" id="117903"/>
    <lineage>
        <taxon>Eukaryota</taxon>
        <taxon>Metazoa</taxon>
        <taxon>Spiralia</taxon>
        <taxon>Lophotrochozoa</taxon>
        <taxon>Platyhelminthes</taxon>
        <taxon>Monogenea</taxon>
        <taxon>Polyopisthocotylea</taxon>
        <taxon>Polystomatidea</taxon>
        <taxon>Polystomatidae</taxon>
        <taxon>Protopolystoma</taxon>
    </lineage>
</organism>
<comment type="caution">
    <text evidence="1">The sequence shown here is derived from an EMBL/GenBank/DDBJ whole genome shotgun (WGS) entry which is preliminary data.</text>
</comment>
<dbReference type="Proteomes" id="UP000784294">
    <property type="component" value="Unassembled WGS sequence"/>
</dbReference>
<protein>
    <submittedName>
        <fullName evidence="1">Uncharacterized protein</fullName>
    </submittedName>
</protein>
<dbReference type="AlphaFoldDB" id="A0A3S5BP06"/>